<dbReference type="Proteomes" id="UP000092247">
    <property type="component" value="Unassembled WGS sequence"/>
</dbReference>
<feature type="binding site" evidence="2">
    <location>
        <position position="108"/>
    </location>
    <ligand>
        <name>Fe cation</name>
        <dbReference type="ChEBI" id="CHEBI:24875"/>
    </ligand>
</feature>
<feature type="binding site" evidence="2">
    <location>
        <position position="106"/>
    </location>
    <ligand>
        <name>Fe cation</name>
        <dbReference type="ChEBI" id="CHEBI:24875"/>
    </ligand>
</feature>
<protein>
    <submittedName>
        <fullName evidence="6">Quercetin 2,3-dioxygenase</fullName>
    </submittedName>
</protein>
<dbReference type="Pfam" id="PF02678">
    <property type="entry name" value="Pirin"/>
    <property type="match status" value="1"/>
</dbReference>
<comment type="caution">
    <text evidence="6">The sequence shown here is derived from an EMBL/GenBank/DDBJ whole genome shotgun (WGS) entry which is preliminary data.</text>
</comment>
<keyword evidence="2" id="KW-0408">Iron</keyword>
<feature type="binding site" evidence="2">
    <location>
        <position position="62"/>
    </location>
    <ligand>
        <name>Fe cation</name>
        <dbReference type="ChEBI" id="CHEBI:24875"/>
    </ligand>
</feature>
<dbReference type="CDD" id="cd02909">
    <property type="entry name" value="cupin_pirin_N"/>
    <property type="match status" value="1"/>
</dbReference>
<reference evidence="6 7" key="1">
    <citation type="submission" date="2016-06" db="EMBL/GenBank/DDBJ databases">
        <authorList>
            <person name="Kjaerup R.B."/>
            <person name="Dalgaard T.S."/>
            <person name="Juul-Madsen H.R."/>
        </authorList>
    </citation>
    <scope>NUCLEOTIDE SEQUENCE [LARGE SCALE GENOMIC DNA]</scope>
    <source>
        <strain evidence="6 7">GCSL-Mp3</strain>
    </source>
</reference>
<dbReference type="PANTHER" id="PTHR43594">
    <property type="entry name" value="QUERCETIN 2,3-DIOXYGENASE"/>
    <property type="match status" value="1"/>
</dbReference>
<feature type="binding site" evidence="2">
    <location>
        <position position="64"/>
    </location>
    <ligand>
        <name>Fe cation</name>
        <dbReference type="ChEBI" id="CHEBI:24875"/>
    </ligand>
</feature>
<keyword evidence="6" id="KW-0560">Oxidoreductase</keyword>
<dbReference type="Gene3D" id="2.60.120.10">
    <property type="entry name" value="Jelly Rolls"/>
    <property type="match status" value="2"/>
</dbReference>
<comment type="cofactor">
    <cofactor evidence="2">
        <name>Fe cation</name>
        <dbReference type="ChEBI" id="CHEBI:24875"/>
    </cofactor>
    <text evidence="2">Binds 1 Fe cation per subunit.</text>
</comment>
<dbReference type="SUPFAM" id="SSF51182">
    <property type="entry name" value="RmlC-like cupins"/>
    <property type="match status" value="1"/>
</dbReference>
<evidence type="ECO:0000313" key="6">
    <source>
        <dbReference type="EMBL" id="OBU01996.1"/>
    </source>
</evidence>
<dbReference type="GO" id="GO:0051213">
    <property type="term" value="F:dioxygenase activity"/>
    <property type="evidence" value="ECO:0007669"/>
    <property type="project" value="UniProtKB-KW"/>
</dbReference>
<proteinExistence type="inferred from homology"/>
<accession>A0A1B8GYU9</accession>
<gene>
    <name evidence="6" type="ORF">AYY17_13310</name>
</gene>
<sequence>MRNIIGTYRAPKGHWVGDGFPVSQMFSYSNHGKHLNPFLLLDRAGPADFPPSQGANRGVGEHPHRGFETVTIVYDGGVAHHDSTGKGGVIGPGDVQWMTAASGILHQEYHSDRFMQEGGTLDMVQLWVNLPATAKSSAPGYQLLENSTIPTVNLPNDAGTLRVIAGDYAGQHGPARTFTEMDVWDLRLRAGKTLGLVAKANRNAGLVVLHGSIYVDSHAPLNTGELMILDGTDTTIVLDATEDAVVLFLSGEPIDEPVVGYGPFVMNSEQEIRDAVDDFNNGSFGKIPAALLHNTN</sequence>
<dbReference type="InterPro" id="IPR008778">
    <property type="entry name" value="Pirin_C_dom"/>
</dbReference>
<evidence type="ECO:0000256" key="2">
    <source>
        <dbReference type="PIRSR" id="PIRSR006232-1"/>
    </source>
</evidence>
<evidence type="ECO:0000259" key="5">
    <source>
        <dbReference type="Pfam" id="PF05726"/>
    </source>
</evidence>
<dbReference type="InterPro" id="IPR053186">
    <property type="entry name" value="QDO-related"/>
</dbReference>
<evidence type="ECO:0000313" key="7">
    <source>
        <dbReference type="Proteomes" id="UP000092247"/>
    </source>
</evidence>
<name>A0A1B8GYU9_9GAMM</name>
<evidence type="ECO:0000259" key="4">
    <source>
        <dbReference type="Pfam" id="PF02678"/>
    </source>
</evidence>
<keyword evidence="2" id="KW-0479">Metal-binding</keyword>
<dbReference type="AlphaFoldDB" id="A0A1B8GYU9"/>
<dbReference type="GO" id="GO:0046872">
    <property type="term" value="F:metal ion binding"/>
    <property type="evidence" value="ECO:0007669"/>
    <property type="project" value="UniProtKB-KW"/>
</dbReference>
<dbReference type="RefSeq" id="WP_067426840.1">
    <property type="nucleotide sequence ID" value="NZ_LZEX01000046.1"/>
</dbReference>
<dbReference type="InterPro" id="IPR011051">
    <property type="entry name" value="RmlC_Cupin_sf"/>
</dbReference>
<feature type="domain" description="Pirin C-terminal" evidence="5">
    <location>
        <begin position="183"/>
        <end position="285"/>
    </location>
</feature>
<dbReference type="InterPro" id="IPR014710">
    <property type="entry name" value="RmlC-like_jellyroll"/>
</dbReference>
<dbReference type="EMBL" id="LZEX01000046">
    <property type="protein sequence ID" value="OBU01996.1"/>
    <property type="molecule type" value="Genomic_DNA"/>
</dbReference>
<dbReference type="InterPro" id="IPR003829">
    <property type="entry name" value="Pirin_N_dom"/>
</dbReference>
<dbReference type="CDD" id="cd02247">
    <property type="entry name" value="cupin_pirin_C"/>
    <property type="match status" value="1"/>
</dbReference>
<dbReference type="PANTHER" id="PTHR43594:SF1">
    <property type="entry name" value="QUERCETIN 2,3-DIOXYGENASE PA2418-RELATED"/>
    <property type="match status" value="1"/>
</dbReference>
<dbReference type="Pfam" id="PF05726">
    <property type="entry name" value="Pirin_C"/>
    <property type="match status" value="1"/>
</dbReference>
<comment type="similarity">
    <text evidence="1 3">Belongs to the pirin family.</text>
</comment>
<keyword evidence="6" id="KW-0223">Dioxygenase</keyword>
<feature type="domain" description="Pirin N-terminal" evidence="4">
    <location>
        <begin position="21"/>
        <end position="128"/>
    </location>
</feature>
<dbReference type="PIRSF" id="PIRSF006232">
    <property type="entry name" value="Pirin"/>
    <property type="match status" value="1"/>
</dbReference>
<dbReference type="STRING" id="368603.AYY16_00060"/>
<dbReference type="InterPro" id="IPR012093">
    <property type="entry name" value="Pirin"/>
</dbReference>
<evidence type="ECO:0000256" key="1">
    <source>
        <dbReference type="ARBA" id="ARBA00008416"/>
    </source>
</evidence>
<evidence type="ECO:0000256" key="3">
    <source>
        <dbReference type="RuleBase" id="RU003457"/>
    </source>
</evidence>
<organism evidence="6 7">
    <name type="scientific">Morganella psychrotolerans</name>
    <dbReference type="NCBI Taxonomy" id="368603"/>
    <lineage>
        <taxon>Bacteria</taxon>
        <taxon>Pseudomonadati</taxon>
        <taxon>Pseudomonadota</taxon>
        <taxon>Gammaproteobacteria</taxon>
        <taxon>Enterobacterales</taxon>
        <taxon>Morganellaceae</taxon>
        <taxon>Morganella</taxon>
    </lineage>
</organism>